<dbReference type="PANTHER" id="PTHR43777:SF1">
    <property type="entry name" value="MOLYBDENUM COFACTOR CYTIDYLYLTRANSFERASE"/>
    <property type="match status" value="1"/>
</dbReference>
<feature type="domain" description="MobA-like NTP transferase" evidence="2">
    <location>
        <begin position="2"/>
        <end position="165"/>
    </location>
</feature>
<organism evidence="3 4">
    <name type="scientific">Kushneria phosphatilytica</name>
    <dbReference type="NCBI Taxonomy" id="657387"/>
    <lineage>
        <taxon>Bacteria</taxon>
        <taxon>Pseudomonadati</taxon>
        <taxon>Pseudomonadota</taxon>
        <taxon>Gammaproteobacteria</taxon>
        <taxon>Oceanospirillales</taxon>
        <taxon>Halomonadaceae</taxon>
        <taxon>Kushneria</taxon>
    </lineage>
</organism>
<keyword evidence="3" id="KW-0808">Transferase</keyword>
<evidence type="ECO:0000256" key="1">
    <source>
        <dbReference type="ARBA" id="ARBA00022842"/>
    </source>
</evidence>
<dbReference type="InterPro" id="IPR025877">
    <property type="entry name" value="MobA-like_NTP_Trfase"/>
</dbReference>
<keyword evidence="4" id="KW-1185">Reference proteome</keyword>
<accession>A0A5C1A387</accession>
<dbReference type="GO" id="GO:0016779">
    <property type="term" value="F:nucleotidyltransferase activity"/>
    <property type="evidence" value="ECO:0007669"/>
    <property type="project" value="UniProtKB-ARBA"/>
</dbReference>
<reference evidence="3 4" key="1">
    <citation type="submission" date="2019-08" db="EMBL/GenBank/DDBJ databases">
        <title>Complete genome sequence of Kushneria sp. YCWA18, a halophilic phosphate-solubilizing bacterium isolated from Daqiao saltern in China.</title>
        <authorList>
            <person name="Du G.-X."/>
            <person name="Qu L.-Y."/>
        </authorList>
    </citation>
    <scope>NUCLEOTIDE SEQUENCE [LARGE SCALE GENOMIC DNA]</scope>
    <source>
        <strain evidence="3 4">YCWA18</strain>
    </source>
</reference>
<dbReference type="KEGG" id="kuy:FY550_09605"/>
<evidence type="ECO:0000313" key="4">
    <source>
        <dbReference type="Proteomes" id="UP000322553"/>
    </source>
</evidence>
<evidence type="ECO:0000313" key="3">
    <source>
        <dbReference type="EMBL" id="QEL12811.1"/>
    </source>
</evidence>
<dbReference type="Pfam" id="PF12804">
    <property type="entry name" value="NTP_transf_3"/>
    <property type="match status" value="1"/>
</dbReference>
<dbReference type="OrthoDB" id="5298023at2"/>
<sequence length="193" mass="20953">MALVLAAGRSRRFGSDKRRAQLADGRPLLVATLDSLAPVFDDILLVIRRDEDFNTLALPPRVRLVYAERADEGMGASLATGVTALLSHAADSTAQSLAVMLGDMPWIARSTFETLVAHASAHTIVRPVCGHRFGHPVLFGRDFWPRLGEQGGDAGGRSVIERYRDRVVDVPVNDAAIHQDVDYPTDLEQTPGS</sequence>
<dbReference type="AlphaFoldDB" id="A0A5C1A387"/>
<dbReference type="EMBL" id="CP043420">
    <property type="protein sequence ID" value="QEL12811.1"/>
    <property type="molecule type" value="Genomic_DNA"/>
</dbReference>
<protein>
    <submittedName>
        <fullName evidence="3">Nucleotidyltransferase family protein</fullName>
    </submittedName>
</protein>
<dbReference type="Gene3D" id="3.90.550.10">
    <property type="entry name" value="Spore Coat Polysaccharide Biosynthesis Protein SpsA, Chain A"/>
    <property type="match status" value="1"/>
</dbReference>
<name>A0A5C1A387_9GAMM</name>
<keyword evidence="1" id="KW-0460">Magnesium</keyword>
<proteinExistence type="predicted"/>
<dbReference type="SUPFAM" id="SSF53448">
    <property type="entry name" value="Nucleotide-diphospho-sugar transferases"/>
    <property type="match status" value="1"/>
</dbReference>
<gene>
    <name evidence="3" type="ORF">FY550_09605</name>
</gene>
<dbReference type="CDD" id="cd04182">
    <property type="entry name" value="GT_2_like_f"/>
    <property type="match status" value="1"/>
</dbReference>
<dbReference type="InterPro" id="IPR029044">
    <property type="entry name" value="Nucleotide-diphossugar_trans"/>
</dbReference>
<dbReference type="Proteomes" id="UP000322553">
    <property type="component" value="Chromosome"/>
</dbReference>
<evidence type="ECO:0000259" key="2">
    <source>
        <dbReference type="Pfam" id="PF12804"/>
    </source>
</evidence>
<dbReference type="PANTHER" id="PTHR43777">
    <property type="entry name" value="MOLYBDENUM COFACTOR CYTIDYLYLTRANSFERASE"/>
    <property type="match status" value="1"/>
</dbReference>